<reference evidence="3" key="2">
    <citation type="submission" date="2015-01" db="EMBL/GenBank/DDBJ databases">
        <title>Evolutionary Origins and Diversification of the Mycorrhizal Mutualists.</title>
        <authorList>
            <consortium name="DOE Joint Genome Institute"/>
            <consortium name="Mycorrhizal Genomics Consortium"/>
            <person name="Kohler A."/>
            <person name="Kuo A."/>
            <person name="Nagy L.G."/>
            <person name="Floudas D."/>
            <person name="Copeland A."/>
            <person name="Barry K.W."/>
            <person name="Cichocki N."/>
            <person name="Veneault-Fourrey C."/>
            <person name="LaButti K."/>
            <person name="Lindquist E.A."/>
            <person name="Lipzen A."/>
            <person name="Lundell T."/>
            <person name="Morin E."/>
            <person name="Murat C."/>
            <person name="Riley R."/>
            <person name="Ohm R."/>
            <person name="Sun H."/>
            <person name="Tunlid A."/>
            <person name="Henrissat B."/>
            <person name="Grigoriev I.V."/>
            <person name="Hibbett D.S."/>
            <person name="Martin F."/>
        </authorList>
    </citation>
    <scope>NUCLEOTIDE SEQUENCE [LARGE SCALE GENOMIC DNA]</scope>
    <source>
        <strain evidence="3">MUT 4182</strain>
    </source>
</reference>
<organism evidence="2 3">
    <name type="scientific">Tulasnella calospora MUT 4182</name>
    <dbReference type="NCBI Taxonomy" id="1051891"/>
    <lineage>
        <taxon>Eukaryota</taxon>
        <taxon>Fungi</taxon>
        <taxon>Dikarya</taxon>
        <taxon>Basidiomycota</taxon>
        <taxon>Agaricomycotina</taxon>
        <taxon>Agaricomycetes</taxon>
        <taxon>Cantharellales</taxon>
        <taxon>Tulasnellaceae</taxon>
        <taxon>Tulasnella</taxon>
    </lineage>
</organism>
<keyword evidence="3" id="KW-1185">Reference proteome</keyword>
<dbReference type="HOGENOM" id="CLU_2484975_0_0_1"/>
<feature type="compositionally biased region" description="Polar residues" evidence="1">
    <location>
        <begin position="18"/>
        <end position="38"/>
    </location>
</feature>
<evidence type="ECO:0000313" key="3">
    <source>
        <dbReference type="Proteomes" id="UP000054248"/>
    </source>
</evidence>
<name>A0A0C3LCR6_9AGAM</name>
<gene>
    <name evidence="2" type="ORF">M407DRAFT_19219</name>
</gene>
<evidence type="ECO:0000313" key="2">
    <source>
        <dbReference type="EMBL" id="KIO31708.1"/>
    </source>
</evidence>
<evidence type="ECO:0000256" key="1">
    <source>
        <dbReference type="SAM" id="MobiDB-lite"/>
    </source>
</evidence>
<dbReference type="EMBL" id="KN822960">
    <property type="protein sequence ID" value="KIO31708.1"/>
    <property type="molecule type" value="Genomic_DNA"/>
</dbReference>
<reference evidence="2 3" key="1">
    <citation type="submission" date="2014-04" db="EMBL/GenBank/DDBJ databases">
        <authorList>
            <consortium name="DOE Joint Genome Institute"/>
            <person name="Kuo A."/>
            <person name="Girlanda M."/>
            <person name="Perotto S."/>
            <person name="Kohler A."/>
            <person name="Nagy L.G."/>
            <person name="Floudas D."/>
            <person name="Copeland A."/>
            <person name="Barry K.W."/>
            <person name="Cichocki N."/>
            <person name="Veneault-Fourrey C."/>
            <person name="LaButti K."/>
            <person name="Lindquist E.A."/>
            <person name="Lipzen A."/>
            <person name="Lundell T."/>
            <person name="Morin E."/>
            <person name="Murat C."/>
            <person name="Sun H."/>
            <person name="Tunlid A."/>
            <person name="Henrissat B."/>
            <person name="Grigoriev I.V."/>
            <person name="Hibbett D.S."/>
            <person name="Martin F."/>
            <person name="Nordberg H.P."/>
            <person name="Cantor M.N."/>
            <person name="Hua S.X."/>
        </authorList>
    </citation>
    <scope>NUCLEOTIDE SEQUENCE [LARGE SCALE GENOMIC DNA]</scope>
    <source>
        <strain evidence="2 3">MUT 4182</strain>
    </source>
</reference>
<dbReference type="Proteomes" id="UP000054248">
    <property type="component" value="Unassembled WGS sequence"/>
</dbReference>
<proteinExistence type="predicted"/>
<feature type="region of interest" description="Disordered" evidence="1">
    <location>
        <begin position="1"/>
        <end position="87"/>
    </location>
</feature>
<dbReference type="AlphaFoldDB" id="A0A0C3LCR6"/>
<accession>A0A0C3LCR6</accession>
<protein>
    <submittedName>
        <fullName evidence="2">Uncharacterized protein</fullName>
    </submittedName>
</protein>
<feature type="compositionally biased region" description="Low complexity" evidence="1">
    <location>
        <begin position="1"/>
        <end position="17"/>
    </location>
</feature>
<feature type="compositionally biased region" description="Polar residues" evidence="1">
    <location>
        <begin position="75"/>
        <end position="87"/>
    </location>
</feature>
<sequence length="87" mass="9036">MNGSNSNSQRNPSSSLSDASQSTKLTMPTGVRQGTQPAAPTLRWYGGAYQDIDMPDSPQLPPPSGTLAPPGAKPTSPSVNPPSLHSY</sequence>